<evidence type="ECO:0000313" key="2">
    <source>
        <dbReference type="Proteomes" id="UP001326636"/>
    </source>
</evidence>
<organism evidence="1 2">
    <name type="scientific">Streptococcus dentalis</name>
    <dbReference type="NCBI Taxonomy" id="3098075"/>
    <lineage>
        <taxon>Bacteria</taxon>
        <taxon>Bacillati</taxon>
        <taxon>Bacillota</taxon>
        <taxon>Bacilli</taxon>
        <taxon>Lactobacillales</taxon>
        <taxon>Streptococcaceae</taxon>
        <taxon>Streptococcus</taxon>
    </lineage>
</organism>
<protein>
    <submittedName>
        <fullName evidence="1">LPXTG cell wall anchor domain-containing protein</fullName>
    </submittedName>
</protein>
<keyword evidence="2" id="KW-1185">Reference proteome</keyword>
<dbReference type="NCBIfam" id="TIGR01167">
    <property type="entry name" value="LPXTG_anchor"/>
    <property type="match status" value="1"/>
</dbReference>
<accession>A0ABZ0T1I2</accession>
<dbReference type="EMBL" id="CP139418">
    <property type="protein sequence ID" value="WPS54382.1"/>
    <property type="molecule type" value="Genomic_DNA"/>
</dbReference>
<name>A0ABZ0T1I2_9STRE</name>
<dbReference type="Proteomes" id="UP001326636">
    <property type="component" value="Chromosome"/>
</dbReference>
<gene>
    <name evidence="1" type="ORF">SM121_02525</name>
</gene>
<proteinExistence type="predicted"/>
<evidence type="ECO:0000313" key="1">
    <source>
        <dbReference type="EMBL" id="WPS54382.1"/>
    </source>
</evidence>
<reference evidence="1 2" key="1">
    <citation type="submission" date="2023-11" db="EMBL/GenBank/DDBJ databases">
        <title>Description of Streptococcus dentalis sp. nov., Streptococcus gingivalis sp. nov., Streptococcus lingualis sp. nov. isolated from human oral cavity.</title>
        <authorList>
            <person name="Choi Y.S."/>
            <person name="Goo B.J."/>
            <person name="Bae J.W."/>
        </authorList>
    </citation>
    <scope>NUCLEOTIDE SEQUENCE [LARGE SCALE GENOMIC DNA]</scope>
    <source>
        <strain evidence="1 2">S1</strain>
    </source>
</reference>
<dbReference type="RefSeq" id="WP_320911081.1">
    <property type="nucleotide sequence ID" value="NZ_CP139418.1"/>
</dbReference>
<sequence length="30" mass="3014">MLPNTGTESSTAAVLAGAIAGLLARKKKED</sequence>